<dbReference type="Pfam" id="PF03729">
    <property type="entry name" value="DUF308"/>
    <property type="match status" value="1"/>
</dbReference>
<feature type="transmembrane region" description="Helical" evidence="1">
    <location>
        <begin position="90"/>
        <end position="108"/>
    </location>
</feature>
<dbReference type="EMBL" id="CYSC01000044">
    <property type="protein sequence ID" value="CUH74270.1"/>
    <property type="molecule type" value="Genomic_DNA"/>
</dbReference>
<evidence type="ECO:0000313" key="4">
    <source>
        <dbReference type="Proteomes" id="UP000051086"/>
    </source>
</evidence>
<evidence type="ECO:0000313" key="3">
    <source>
        <dbReference type="EMBL" id="CUH74270.1"/>
    </source>
</evidence>
<keyword evidence="1" id="KW-0812">Transmembrane</keyword>
<feature type="transmembrane region" description="Helical" evidence="1">
    <location>
        <begin position="61"/>
        <end position="78"/>
    </location>
</feature>
<dbReference type="InterPro" id="IPR005325">
    <property type="entry name" value="DUF308_memb"/>
</dbReference>
<sequence>MSDWVKLLLLGLLSLMFGVFILGAPVVASIAVTAVTGILLLVSGGFQVVGGFMVDGLGNKALSIILGIVLLFLGWSFISNPLQGTMSLSMLVLILFVIGGSARVIYALQMRGSQFFWPMLISGILSIVLAGMIWLNAAEDPAWLLNLIGVLFGIEMLFNGFGLIFVAFFLRRVDQS</sequence>
<feature type="transmembrane region" description="Helical" evidence="1">
    <location>
        <begin position="34"/>
        <end position="54"/>
    </location>
</feature>
<keyword evidence="4" id="KW-1185">Reference proteome</keyword>
<dbReference type="EMBL" id="CYSB01000039">
    <property type="protein sequence ID" value="CUH69347.1"/>
    <property type="molecule type" value="Genomic_DNA"/>
</dbReference>
<keyword evidence="1" id="KW-0472">Membrane</keyword>
<proteinExistence type="predicted"/>
<dbReference type="InterPro" id="IPR052712">
    <property type="entry name" value="Acid_resist_chaperone_HdeD"/>
</dbReference>
<feature type="transmembrane region" description="Helical" evidence="1">
    <location>
        <begin position="143"/>
        <end position="170"/>
    </location>
</feature>
<feature type="transmembrane region" description="Helical" evidence="1">
    <location>
        <begin position="115"/>
        <end position="137"/>
    </location>
</feature>
<evidence type="ECO:0000313" key="2">
    <source>
        <dbReference type="EMBL" id="CUH69347.1"/>
    </source>
</evidence>
<dbReference type="RefSeq" id="WP_058245384.1">
    <property type="nucleotide sequence ID" value="NZ_CYSB01000039.1"/>
</dbReference>
<dbReference type="AlphaFoldDB" id="A0A0P1FME9"/>
<dbReference type="PANTHER" id="PTHR34989">
    <property type="entry name" value="PROTEIN HDED"/>
    <property type="match status" value="1"/>
</dbReference>
<accession>A0A0P1FME9</accession>
<dbReference type="GO" id="GO:0005886">
    <property type="term" value="C:plasma membrane"/>
    <property type="evidence" value="ECO:0007669"/>
    <property type="project" value="TreeGrafter"/>
</dbReference>
<feature type="transmembrane region" description="Helical" evidence="1">
    <location>
        <begin position="7"/>
        <end position="28"/>
    </location>
</feature>
<dbReference type="Proteomes" id="UP000051887">
    <property type="component" value="Unassembled WGS sequence"/>
</dbReference>
<organism evidence="3 5">
    <name type="scientific">Thalassovita autumnalis</name>
    <dbReference type="NCBI Taxonomy" id="2072972"/>
    <lineage>
        <taxon>Bacteria</taxon>
        <taxon>Pseudomonadati</taxon>
        <taxon>Pseudomonadota</taxon>
        <taxon>Alphaproteobacteria</taxon>
        <taxon>Rhodobacterales</taxon>
        <taxon>Roseobacteraceae</taxon>
        <taxon>Thalassovita</taxon>
    </lineage>
</organism>
<keyword evidence="1" id="KW-1133">Transmembrane helix</keyword>
<name>A0A0P1FME9_9RHOB</name>
<protein>
    <submittedName>
        <fullName evidence="3">Acid-resistance membrane protein</fullName>
    </submittedName>
</protein>
<reference evidence="2 4" key="2">
    <citation type="submission" date="2015-09" db="EMBL/GenBank/DDBJ databases">
        <authorList>
            <person name="Rodrigo-Torres L."/>
            <person name="Arahal D.R."/>
        </authorList>
    </citation>
    <scope>NUCLEOTIDE SEQUENCE [LARGE SCALE GENOMIC DNA]</scope>
    <source>
        <strain evidence="2 4">CECT 5118</strain>
    </source>
</reference>
<reference evidence="3 5" key="1">
    <citation type="submission" date="2015-09" db="EMBL/GenBank/DDBJ databases">
        <authorList>
            <consortium name="Swine Surveillance"/>
        </authorList>
    </citation>
    <scope>NUCLEOTIDE SEQUENCE [LARGE SCALE GENOMIC DNA]</scope>
    <source>
        <strain evidence="3 5">5120</strain>
    </source>
</reference>
<evidence type="ECO:0000256" key="1">
    <source>
        <dbReference type="SAM" id="Phobius"/>
    </source>
</evidence>
<dbReference type="OrthoDB" id="5678253at2"/>
<dbReference type="Proteomes" id="UP000051086">
    <property type="component" value="Unassembled WGS sequence"/>
</dbReference>
<gene>
    <name evidence="2" type="ORF">TL5118_03307</name>
    <name evidence="3" type="ORF">TL5120_04090</name>
</gene>
<dbReference type="PANTHER" id="PTHR34989:SF1">
    <property type="entry name" value="PROTEIN HDED"/>
    <property type="match status" value="1"/>
</dbReference>
<evidence type="ECO:0000313" key="5">
    <source>
        <dbReference type="Proteomes" id="UP000051887"/>
    </source>
</evidence>